<evidence type="ECO:0000313" key="3">
    <source>
        <dbReference type="Proteomes" id="UP000276178"/>
    </source>
</evidence>
<dbReference type="EMBL" id="RHHN01000059">
    <property type="protein sequence ID" value="RNB51975.1"/>
    <property type="molecule type" value="Genomic_DNA"/>
</dbReference>
<dbReference type="Proteomes" id="UP000276178">
    <property type="component" value="Unassembled WGS sequence"/>
</dbReference>
<proteinExistence type="predicted"/>
<dbReference type="RefSeq" id="WP_005832245.1">
    <property type="nucleotide sequence ID" value="NZ_BJOD01000087.1"/>
</dbReference>
<organism evidence="2 3">
    <name type="scientific">Brevibacillus agri</name>
    <dbReference type="NCBI Taxonomy" id="51101"/>
    <lineage>
        <taxon>Bacteria</taxon>
        <taxon>Bacillati</taxon>
        <taxon>Bacillota</taxon>
        <taxon>Bacilli</taxon>
        <taxon>Bacillales</taxon>
        <taxon>Paenibacillaceae</taxon>
        <taxon>Brevibacillus</taxon>
    </lineage>
</organism>
<evidence type="ECO:0000313" key="4">
    <source>
        <dbReference type="Proteomes" id="UP000317180"/>
    </source>
</evidence>
<dbReference type="AlphaFoldDB" id="A0A3M8ANA3"/>
<gene>
    <name evidence="1" type="ORF">BAG01nite_47520</name>
    <name evidence="2" type="ORF">EB820_19415</name>
</gene>
<comment type="caution">
    <text evidence="2">The sequence shown here is derived from an EMBL/GenBank/DDBJ whole genome shotgun (WGS) entry which is preliminary data.</text>
</comment>
<dbReference type="GeneID" id="82813557"/>
<evidence type="ECO:0000313" key="1">
    <source>
        <dbReference type="EMBL" id="GED28650.1"/>
    </source>
</evidence>
<evidence type="ECO:0000313" key="2">
    <source>
        <dbReference type="EMBL" id="RNB51975.1"/>
    </source>
</evidence>
<sequence length="214" mass="24497">MSSSSVIQAFGNDFLSAFGIQLGRIVEHVPTEIVNLRKERVMIEELFRLEDDSLLYFVLHASPNPKDLDELMVQLMEHNLKIYEKYEKLINTVVVFGPAISNAKTSIDLGAIKYRISDAIWMSRIDGDEISEDLARKVRHTGELTDEELSRFVLLPFLQTNLSRYERVVEAIEIANQLVDHGKRDLVLKLMKAMTGKLLIGDDFEQIVQSFEKI</sequence>
<keyword evidence="4" id="KW-1185">Reference proteome</keyword>
<accession>A0A3M8ANA3</accession>
<name>A0A3M8ANA3_9BACL</name>
<dbReference type="Proteomes" id="UP000317180">
    <property type="component" value="Unassembled WGS sequence"/>
</dbReference>
<protein>
    <submittedName>
        <fullName evidence="2">Uncharacterized protein</fullName>
    </submittedName>
</protein>
<dbReference type="EMBL" id="BJOD01000087">
    <property type="protein sequence ID" value="GED28650.1"/>
    <property type="molecule type" value="Genomic_DNA"/>
</dbReference>
<reference evidence="1 4" key="2">
    <citation type="submission" date="2019-06" db="EMBL/GenBank/DDBJ databases">
        <title>Whole genome shotgun sequence of Brevibacillus agri NBRC 15538.</title>
        <authorList>
            <person name="Hosoyama A."/>
            <person name="Uohara A."/>
            <person name="Ohji S."/>
            <person name="Ichikawa N."/>
        </authorList>
    </citation>
    <scope>NUCLEOTIDE SEQUENCE [LARGE SCALE GENOMIC DNA]</scope>
    <source>
        <strain evidence="1 4">NBRC 15538</strain>
    </source>
</reference>
<reference evidence="2 3" key="1">
    <citation type="submission" date="2018-10" db="EMBL/GenBank/DDBJ databases">
        <title>Phylogenomics of Brevibacillus.</title>
        <authorList>
            <person name="Dunlap C."/>
        </authorList>
    </citation>
    <scope>NUCLEOTIDE SEQUENCE [LARGE SCALE GENOMIC DNA]</scope>
    <source>
        <strain evidence="2 3">NRRL NRS 1219</strain>
    </source>
</reference>